<protein>
    <recommendedName>
        <fullName evidence="4">Lipoprotein</fullName>
    </recommendedName>
</protein>
<organism evidence="2 3">
    <name type="scientific">Deinococcus detaillensis</name>
    <dbReference type="NCBI Taxonomy" id="2592048"/>
    <lineage>
        <taxon>Bacteria</taxon>
        <taxon>Thermotogati</taxon>
        <taxon>Deinococcota</taxon>
        <taxon>Deinococci</taxon>
        <taxon>Deinococcales</taxon>
        <taxon>Deinococcaceae</taxon>
        <taxon>Deinococcus</taxon>
    </lineage>
</organism>
<comment type="caution">
    <text evidence="2">The sequence shown here is derived from an EMBL/GenBank/DDBJ whole genome shotgun (WGS) entry which is preliminary data.</text>
</comment>
<evidence type="ECO:0000313" key="2">
    <source>
        <dbReference type="EMBL" id="TSA86156.1"/>
    </source>
</evidence>
<evidence type="ECO:0000256" key="1">
    <source>
        <dbReference type="SAM" id="SignalP"/>
    </source>
</evidence>
<sequence>MKLNAKMLLPALALPLLLAACGSASTGSGTVKFNDLKTEYRDANGKYVACDNTINQDGSTTTITNVGVYYNASGTVSSIGINLLGNTDSQYDSNYGATVQGSNLQNLGGNDFKTIFTADSSNGFLPQAIVVKPNANVNIKTVTASNQVANGKGSFYAKLTLTGDGKTVSTNSVSALLPSIPVYANCTVTAVTVDKL</sequence>
<dbReference type="PROSITE" id="PS51257">
    <property type="entry name" value="PROKAR_LIPOPROTEIN"/>
    <property type="match status" value="1"/>
</dbReference>
<dbReference type="OrthoDB" id="66439at2"/>
<accession>A0A553V154</accession>
<dbReference type="EMBL" id="VKDB01000006">
    <property type="protein sequence ID" value="TSA86156.1"/>
    <property type="molecule type" value="Genomic_DNA"/>
</dbReference>
<feature type="chain" id="PRO_5022119927" description="Lipoprotein" evidence="1">
    <location>
        <begin position="27"/>
        <end position="196"/>
    </location>
</feature>
<evidence type="ECO:0000313" key="3">
    <source>
        <dbReference type="Proteomes" id="UP000316092"/>
    </source>
</evidence>
<gene>
    <name evidence="2" type="ORF">FNU79_08255</name>
</gene>
<reference evidence="2 3" key="1">
    <citation type="submission" date="2019-07" db="EMBL/GenBank/DDBJ databases">
        <title>Deinococcus detaillus sp. nov., isolated from humus soil in Antarctica.</title>
        <authorList>
            <person name="Zhang K."/>
        </authorList>
    </citation>
    <scope>NUCLEOTIDE SEQUENCE [LARGE SCALE GENOMIC DNA]</scope>
    <source>
        <strain evidence="2 3">H1</strain>
    </source>
</reference>
<evidence type="ECO:0008006" key="4">
    <source>
        <dbReference type="Google" id="ProtNLM"/>
    </source>
</evidence>
<keyword evidence="1" id="KW-0732">Signal</keyword>
<proteinExistence type="predicted"/>
<dbReference type="AlphaFoldDB" id="A0A553V154"/>
<feature type="signal peptide" evidence="1">
    <location>
        <begin position="1"/>
        <end position="26"/>
    </location>
</feature>
<dbReference type="RefSeq" id="WP_143720383.1">
    <property type="nucleotide sequence ID" value="NZ_VKDB01000006.1"/>
</dbReference>
<dbReference type="Proteomes" id="UP000316092">
    <property type="component" value="Unassembled WGS sequence"/>
</dbReference>
<name>A0A553V154_9DEIO</name>
<keyword evidence="3" id="KW-1185">Reference proteome</keyword>